<protein>
    <submittedName>
        <fullName evidence="1">Uncharacterized protein</fullName>
    </submittedName>
</protein>
<sequence>MKNYANGPEIPMGLGMALAQNAPAMNHFSALPDDQKQRIIEHTHQIQSKEQMQQFVQKLANNQIDLF</sequence>
<organism evidence="1 2">
    <name type="scientific">Ligaoa zhengdingensis</name>
    <dbReference type="NCBI Taxonomy" id="2763658"/>
    <lineage>
        <taxon>Bacteria</taxon>
        <taxon>Bacillati</taxon>
        <taxon>Bacillota</taxon>
        <taxon>Clostridia</taxon>
        <taxon>Eubacteriales</taxon>
        <taxon>Oscillospiraceae</taxon>
        <taxon>Ligaoa</taxon>
    </lineage>
</organism>
<dbReference type="RefSeq" id="WP_249283757.1">
    <property type="nucleotide sequence ID" value="NZ_JACRST010000034.1"/>
</dbReference>
<comment type="caution">
    <text evidence="1">The sequence shown here is derived from an EMBL/GenBank/DDBJ whole genome shotgun (WGS) entry which is preliminary data.</text>
</comment>
<reference evidence="1" key="1">
    <citation type="submission" date="2020-08" db="EMBL/GenBank/DDBJ databases">
        <title>Genome public.</title>
        <authorList>
            <person name="Liu C."/>
            <person name="Sun Q."/>
        </authorList>
    </citation>
    <scope>NUCLEOTIDE SEQUENCE</scope>
    <source>
        <strain evidence="1">NSJ-31</strain>
    </source>
</reference>
<evidence type="ECO:0000313" key="2">
    <source>
        <dbReference type="Proteomes" id="UP000653127"/>
    </source>
</evidence>
<keyword evidence="2" id="KW-1185">Reference proteome</keyword>
<accession>A0A926I4S8</accession>
<dbReference type="Proteomes" id="UP000653127">
    <property type="component" value="Unassembled WGS sequence"/>
</dbReference>
<dbReference type="AlphaFoldDB" id="A0A926I4S8"/>
<name>A0A926I4S8_9FIRM</name>
<proteinExistence type="predicted"/>
<dbReference type="EMBL" id="JACRST010000034">
    <property type="protein sequence ID" value="MBC8547729.1"/>
    <property type="molecule type" value="Genomic_DNA"/>
</dbReference>
<gene>
    <name evidence="1" type="ORF">H8711_12455</name>
</gene>
<evidence type="ECO:0000313" key="1">
    <source>
        <dbReference type="EMBL" id="MBC8547729.1"/>
    </source>
</evidence>